<dbReference type="AlphaFoldDB" id="A0A8J4PUF1"/>
<dbReference type="Gene3D" id="2.60.120.430">
    <property type="entry name" value="Galactose-binding lectin"/>
    <property type="match status" value="1"/>
</dbReference>
<name>A0A8J4PUF1_9MYCE</name>
<organism evidence="3 4">
    <name type="scientific">Polysphondylium violaceum</name>
    <dbReference type="NCBI Taxonomy" id="133409"/>
    <lineage>
        <taxon>Eukaryota</taxon>
        <taxon>Amoebozoa</taxon>
        <taxon>Evosea</taxon>
        <taxon>Eumycetozoa</taxon>
        <taxon>Dictyostelia</taxon>
        <taxon>Dictyosteliales</taxon>
        <taxon>Dictyosteliaceae</taxon>
        <taxon>Polysphondylium</taxon>
    </lineage>
</organism>
<feature type="compositionally biased region" description="Acidic residues" evidence="1">
    <location>
        <begin position="29"/>
        <end position="45"/>
    </location>
</feature>
<keyword evidence="4" id="KW-1185">Reference proteome</keyword>
<evidence type="ECO:0000313" key="4">
    <source>
        <dbReference type="Proteomes" id="UP000695562"/>
    </source>
</evidence>
<feature type="signal peptide" evidence="2">
    <location>
        <begin position="1"/>
        <end position="24"/>
    </location>
</feature>
<keyword evidence="2" id="KW-0732">Signal</keyword>
<dbReference type="Gene3D" id="2.60.120.200">
    <property type="match status" value="1"/>
</dbReference>
<evidence type="ECO:0000313" key="3">
    <source>
        <dbReference type="EMBL" id="KAF2073822.1"/>
    </source>
</evidence>
<proteinExistence type="predicted"/>
<sequence>MGRYKSKIIYLLLILLLSSSTVFSQSSSSEEEDSVSYDSEGESESGSDSHQVVVPCATSFSDPLTDTPTNFKQLLTTSTNNPYPQCSLNSNNVNFDNSDSRTVMRLAVDAAGCPTDCNKLKYSCARVNSISSELSFGSYSCIMRVAKSSSVINVCSIQNGGIGDGASEVYMKYQYPYFTLGYITFGKQKTVIDPIRKDIDINGYHNFTISYRNTSVTWFLNGLELTQRGGSIPVPPMSFYAALIPDPTKDYNASLVAEALVDTLSYQSRCDQIYKYDDYSLRSIPPYYRENCTTSREVNIFNDTLDEDWRYLCDSYTAVPDNTTAEFQRHGTGVMAFEIQQESKPFNLLSKKYILIRQHKYITFWINGGVDGNQDIKLELYNTKYSTRGSIASVSLSTFLKGGLKPRTWNKVIISMREFQVNPSNITTFNAFSFRGGHDEYMGVVYIDDMKFANSTACINDKVAYYKNGELQNGADKTYSAGAVRFNSKDTPYRDVFKKPGNSTDTISFPIISSTSLNLNFQNGTIKANEYYAFQISFYYTQTSSYGKSSSESDLDIPPLSLQVCIQIGDVFPPCIGLSEYMGGKFPSGVWVKLTIPFGDLSAWDDAEISSLIMKTSENNYQGKMAIGSIEVGKRADPPIRSDLESIAVKTLPFNFTLVLSLSLLLFLIL</sequence>
<evidence type="ECO:0000256" key="2">
    <source>
        <dbReference type="SAM" id="SignalP"/>
    </source>
</evidence>
<dbReference type="EMBL" id="AJWJ01000181">
    <property type="protein sequence ID" value="KAF2073822.1"/>
    <property type="molecule type" value="Genomic_DNA"/>
</dbReference>
<gene>
    <name evidence="3" type="ORF">CYY_004880</name>
</gene>
<dbReference type="InterPro" id="IPR013320">
    <property type="entry name" value="ConA-like_dom_sf"/>
</dbReference>
<feature type="chain" id="PRO_5035304782" description="GH16 domain-containing protein" evidence="2">
    <location>
        <begin position="25"/>
        <end position="670"/>
    </location>
</feature>
<evidence type="ECO:0008006" key="5">
    <source>
        <dbReference type="Google" id="ProtNLM"/>
    </source>
</evidence>
<comment type="caution">
    <text evidence="3">The sequence shown here is derived from an EMBL/GenBank/DDBJ whole genome shotgun (WGS) entry which is preliminary data.</text>
</comment>
<dbReference type="Proteomes" id="UP000695562">
    <property type="component" value="Unassembled WGS sequence"/>
</dbReference>
<evidence type="ECO:0000256" key="1">
    <source>
        <dbReference type="SAM" id="MobiDB-lite"/>
    </source>
</evidence>
<protein>
    <recommendedName>
        <fullName evidence="5">GH16 domain-containing protein</fullName>
    </recommendedName>
</protein>
<dbReference type="OrthoDB" id="20596at2759"/>
<dbReference type="SUPFAM" id="SSF49899">
    <property type="entry name" value="Concanavalin A-like lectins/glucanases"/>
    <property type="match status" value="1"/>
</dbReference>
<reference evidence="3" key="1">
    <citation type="submission" date="2020-01" db="EMBL/GenBank/DDBJ databases">
        <title>Development of genomics and gene disruption for Polysphondylium violaceum indicates a role for the polyketide synthase stlB in stalk morphogenesis.</title>
        <authorList>
            <person name="Narita B."/>
            <person name="Kawabe Y."/>
            <person name="Kin K."/>
            <person name="Saito T."/>
            <person name="Gibbs R."/>
            <person name="Kuspa A."/>
            <person name="Muzny D."/>
            <person name="Queller D."/>
            <person name="Richards S."/>
            <person name="Strassman J."/>
            <person name="Sucgang R."/>
            <person name="Worley K."/>
            <person name="Schaap P."/>
        </authorList>
    </citation>
    <scope>NUCLEOTIDE SEQUENCE</scope>
    <source>
        <strain evidence="3">QSvi11</strain>
    </source>
</reference>
<accession>A0A8J4PUF1</accession>
<feature type="region of interest" description="Disordered" evidence="1">
    <location>
        <begin position="28"/>
        <end position="50"/>
    </location>
</feature>